<keyword evidence="7" id="KW-0472">Membrane</keyword>
<keyword evidence="2" id="KW-0813">Transport</keyword>
<evidence type="ECO:0000256" key="5">
    <source>
        <dbReference type="ARBA" id="ARBA00022840"/>
    </source>
</evidence>
<proteinExistence type="inferred from homology"/>
<dbReference type="Gene3D" id="3.40.50.300">
    <property type="entry name" value="P-loop containing nucleotide triphosphate hydrolases"/>
    <property type="match status" value="1"/>
</dbReference>
<comment type="similarity">
    <text evidence="1">Belongs to the ABC transporter superfamily.</text>
</comment>
<dbReference type="InterPro" id="IPR015856">
    <property type="entry name" value="ABC_transpr_CbiO/EcfA_su"/>
</dbReference>
<protein>
    <submittedName>
        <fullName evidence="10">ABC transporter ATP-binding protein</fullName>
    </submittedName>
    <submittedName>
        <fullName evidence="9">ATP-binding cassette domain-containing protein</fullName>
    </submittedName>
</protein>
<evidence type="ECO:0000259" key="8">
    <source>
        <dbReference type="PROSITE" id="PS50893"/>
    </source>
</evidence>
<evidence type="ECO:0000256" key="7">
    <source>
        <dbReference type="ARBA" id="ARBA00023136"/>
    </source>
</evidence>
<evidence type="ECO:0000313" key="12">
    <source>
        <dbReference type="Proteomes" id="UP001527202"/>
    </source>
</evidence>
<dbReference type="InterPro" id="IPR003439">
    <property type="entry name" value="ABC_transporter-like_ATP-bd"/>
</dbReference>
<keyword evidence="6" id="KW-1278">Translocase</keyword>
<dbReference type="InterPro" id="IPR003593">
    <property type="entry name" value="AAA+_ATPase"/>
</dbReference>
<evidence type="ECO:0000256" key="6">
    <source>
        <dbReference type="ARBA" id="ARBA00022967"/>
    </source>
</evidence>
<keyword evidence="5 10" id="KW-0067">ATP-binding</keyword>
<dbReference type="GO" id="GO:0005524">
    <property type="term" value="F:ATP binding"/>
    <property type="evidence" value="ECO:0007669"/>
    <property type="project" value="UniProtKB-KW"/>
</dbReference>
<dbReference type="Proteomes" id="UP001527202">
    <property type="component" value="Unassembled WGS sequence"/>
</dbReference>
<keyword evidence="3" id="KW-1003">Cell membrane</keyword>
<evidence type="ECO:0000256" key="3">
    <source>
        <dbReference type="ARBA" id="ARBA00022475"/>
    </source>
</evidence>
<sequence length="303" mass="33050">MEYEHEKHMQSPYSMHEVSVVKRGEPEEGVSAADQTLLNEINMELNKGEWLAVVGRNGSGKSTLAKVMAGLIPAADGTIEPGWTAGERMRMVLQNPDTQLIGETVYEDLCFGMENAGIDPERMLETARHVLGLVRLAGKRDDSCEALSGGQKQLTAVAGALAVGASVLLMDEVTSMLDSFSRSMVLGALSQLHEQGVTIVWITQRLDELALADKVIVVDEGKTVYSGDVRDFFYGSMSDDDSRDKSRGNSAAASPCLELGYELPYTVEVTRELHRLGAFGLEERPVTPGELMEVLNRYGLPVR</sequence>
<gene>
    <name evidence="9" type="ORF">M5X16_26235</name>
    <name evidence="10" type="ORF">PC41400_11330</name>
</gene>
<dbReference type="GO" id="GO:0043190">
    <property type="term" value="C:ATP-binding cassette (ABC) transporter complex"/>
    <property type="evidence" value="ECO:0007669"/>
    <property type="project" value="TreeGrafter"/>
</dbReference>
<evidence type="ECO:0000256" key="1">
    <source>
        <dbReference type="ARBA" id="ARBA00005417"/>
    </source>
</evidence>
<organism evidence="10 11">
    <name type="scientific">Paenibacillus chitinolyticus</name>
    <dbReference type="NCBI Taxonomy" id="79263"/>
    <lineage>
        <taxon>Bacteria</taxon>
        <taxon>Bacillati</taxon>
        <taxon>Bacillota</taxon>
        <taxon>Bacilli</taxon>
        <taxon>Bacillales</taxon>
        <taxon>Paenibacillaceae</taxon>
        <taxon>Paenibacillus</taxon>
    </lineage>
</organism>
<dbReference type="EMBL" id="JAMDMJ010000040">
    <property type="protein sequence ID" value="MCY9599263.1"/>
    <property type="molecule type" value="Genomic_DNA"/>
</dbReference>
<dbReference type="EMBL" id="CP026520">
    <property type="protein sequence ID" value="QAV18224.1"/>
    <property type="molecule type" value="Genomic_DNA"/>
</dbReference>
<evidence type="ECO:0000256" key="2">
    <source>
        <dbReference type="ARBA" id="ARBA00022448"/>
    </source>
</evidence>
<dbReference type="InterPro" id="IPR050095">
    <property type="entry name" value="ECF_ABC_transporter_ATP-bd"/>
</dbReference>
<dbReference type="SMART" id="SM00382">
    <property type="entry name" value="AAA"/>
    <property type="match status" value="1"/>
</dbReference>
<dbReference type="PANTHER" id="PTHR43553:SF24">
    <property type="entry name" value="ENERGY-COUPLING FACTOR TRANSPORTER ATP-BINDING PROTEIN ECFA1"/>
    <property type="match status" value="1"/>
</dbReference>
<evidence type="ECO:0000313" key="10">
    <source>
        <dbReference type="EMBL" id="QAV18224.1"/>
    </source>
</evidence>
<feature type="domain" description="ABC transporter" evidence="8">
    <location>
        <begin position="15"/>
        <end position="245"/>
    </location>
</feature>
<dbReference type="CDD" id="cd03225">
    <property type="entry name" value="ABC_cobalt_CbiO_domain1"/>
    <property type="match status" value="1"/>
</dbReference>
<dbReference type="GO" id="GO:0042626">
    <property type="term" value="F:ATPase-coupled transmembrane transporter activity"/>
    <property type="evidence" value="ECO:0007669"/>
    <property type="project" value="TreeGrafter"/>
</dbReference>
<dbReference type="OrthoDB" id="9784332at2"/>
<dbReference type="Pfam" id="PF00005">
    <property type="entry name" value="ABC_tran"/>
    <property type="match status" value="1"/>
</dbReference>
<accession>A0A410WV47</accession>
<evidence type="ECO:0000256" key="4">
    <source>
        <dbReference type="ARBA" id="ARBA00022741"/>
    </source>
</evidence>
<dbReference type="AlphaFoldDB" id="A0A410WV47"/>
<keyword evidence="12" id="KW-1185">Reference proteome</keyword>
<dbReference type="PANTHER" id="PTHR43553">
    <property type="entry name" value="HEAVY METAL TRANSPORTER"/>
    <property type="match status" value="1"/>
</dbReference>
<dbReference type="Proteomes" id="UP000288943">
    <property type="component" value="Chromosome"/>
</dbReference>
<name>A0A410WV47_9BACL</name>
<dbReference type="RefSeq" id="WP_053228681.1">
    <property type="nucleotide sequence ID" value="NZ_CP026520.1"/>
</dbReference>
<reference evidence="10 11" key="1">
    <citation type="submission" date="2018-01" db="EMBL/GenBank/DDBJ databases">
        <title>The whole genome sequencing and assembly of Paenibacillus chitinolyticus KCCM 41400 strain.</title>
        <authorList>
            <person name="Kim J.-Y."/>
            <person name="Park M.-K."/>
            <person name="Lee Y.-J."/>
            <person name="Yi H."/>
            <person name="Bahn Y.-S."/>
            <person name="Kim J.F."/>
            <person name="Lee D.-W."/>
        </authorList>
    </citation>
    <scope>NUCLEOTIDE SEQUENCE [LARGE SCALE GENOMIC DNA]</scope>
    <source>
        <strain evidence="10 11">KCCM 41400</strain>
    </source>
</reference>
<keyword evidence="4" id="KW-0547">Nucleotide-binding</keyword>
<dbReference type="GO" id="GO:0016887">
    <property type="term" value="F:ATP hydrolysis activity"/>
    <property type="evidence" value="ECO:0007669"/>
    <property type="project" value="InterPro"/>
</dbReference>
<evidence type="ECO:0000313" key="11">
    <source>
        <dbReference type="Proteomes" id="UP000288943"/>
    </source>
</evidence>
<dbReference type="SUPFAM" id="SSF52540">
    <property type="entry name" value="P-loop containing nucleoside triphosphate hydrolases"/>
    <property type="match status" value="1"/>
</dbReference>
<dbReference type="KEGG" id="pchi:PC41400_11330"/>
<evidence type="ECO:0000313" key="9">
    <source>
        <dbReference type="EMBL" id="MCY9599263.1"/>
    </source>
</evidence>
<dbReference type="InterPro" id="IPR027417">
    <property type="entry name" value="P-loop_NTPase"/>
</dbReference>
<dbReference type="GeneID" id="95375398"/>
<reference evidence="9 12" key="2">
    <citation type="submission" date="2022-05" db="EMBL/GenBank/DDBJ databases">
        <title>Genome Sequencing of Bee-Associated Microbes.</title>
        <authorList>
            <person name="Dunlap C."/>
        </authorList>
    </citation>
    <scope>NUCLEOTIDE SEQUENCE [LARGE SCALE GENOMIC DNA]</scope>
    <source>
        <strain evidence="9 12">NRRL B-23120</strain>
    </source>
</reference>
<dbReference type="PROSITE" id="PS50893">
    <property type="entry name" value="ABC_TRANSPORTER_2"/>
    <property type="match status" value="1"/>
</dbReference>